<keyword evidence="3 5" id="KW-1133">Transmembrane helix</keyword>
<evidence type="ECO:0000256" key="5">
    <source>
        <dbReference type="RuleBase" id="RU363032"/>
    </source>
</evidence>
<feature type="transmembrane region" description="Helical" evidence="5">
    <location>
        <begin position="146"/>
        <end position="165"/>
    </location>
</feature>
<dbReference type="SUPFAM" id="SSF161098">
    <property type="entry name" value="MetI-like"/>
    <property type="match status" value="1"/>
</dbReference>
<name>A0A2T8HIM6_9SPHI</name>
<evidence type="ECO:0000259" key="6">
    <source>
        <dbReference type="PROSITE" id="PS50928"/>
    </source>
</evidence>
<sequence length="290" mass="31324">MAKHTTSKAVRNRLRKEKIAKILMQLSGITITGSLFFIVGTILYKGLPYLSWEMISQAPQGGFYIGKGGGILNAILGSLYLALASTGIATLIGIPISLYLNLYVPKDSFIARSAKLLFDVLFGIPSIVYGAIAFSIMIWLGIRASLLGGIITITLLTIPIVVRTIDELLKTVPIDLTQVTFSLGATPWEAARVVLKYIKPGIFTAILLAFGRAIGDVAGVLLTTGFSDNMPKYIDEPAATLPLAIFFQLSSPIPEVQGRAYASALVLTFIILFIVLCTHLLAAKQKKHKL</sequence>
<dbReference type="Pfam" id="PF00528">
    <property type="entry name" value="BPD_transp_1"/>
    <property type="match status" value="1"/>
</dbReference>
<keyword evidence="8" id="KW-1185">Reference proteome</keyword>
<organism evidence="7 8">
    <name type="scientific">Sphingobacterium corticibacter</name>
    <dbReference type="NCBI Taxonomy" id="2171749"/>
    <lineage>
        <taxon>Bacteria</taxon>
        <taxon>Pseudomonadati</taxon>
        <taxon>Bacteroidota</taxon>
        <taxon>Sphingobacteriia</taxon>
        <taxon>Sphingobacteriales</taxon>
        <taxon>Sphingobacteriaceae</taxon>
        <taxon>Sphingobacterium</taxon>
    </lineage>
</organism>
<comment type="subcellular location">
    <subcellularLocation>
        <location evidence="1 5">Cell membrane</location>
        <topology evidence="1 5">Multi-pass membrane protein</topology>
    </subcellularLocation>
</comment>
<comment type="caution">
    <text evidence="7">The sequence shown here is derived from an EMBL/GenBank/DDBJ whole genome shotgun (WGS) entry which is preliminary data.</text>
</comment>
<keyword evidence="5" id="KW-0813">Transport</keyword>
<dbReference type="InterPro" id="IPR000515">
    <property type="entry name" value="MetI-like"/>
</dbReference>
<dbReference type="PROSITE" id="PS50928">
    <property type="entry name" value="ABC_TM1"/>
    <property type="match status" value="1"/>
</dbReference>
<dbReference type="OrthoDB" id="9807065at2"/>
<feature type="transmembrane region" description="Helical" evidence="5">
    <location>
        <begin position="260"/>
        <end position="282"/>
    </location>
</feature>
<keyword evidence="2 5" id="KW-0812">Transmembrane</keyword>
<dbReference type="Proteomes" id="UP000245627">
    <property type="component" value="Unassembled WGS sequence"/>
</dbReference>
<dbReference type="RefSeq" id="WP_116775882.1">
    <property type="nucleotide sequence ID" value="NZ_QDKG01000003.1"/>
</dbReference>
<keyword evidence="4 5" id="KW-0472">Membrane</keyword>
<evidence type="ECO:0000256" key="3">
    <source>
        <dbReference type="ARBA" id="ARBA00022989"/>
    </source>
</evidence>
<feature type="transmembrane region" description="Helical" evidence="5">
    <location>
        <begin position="21"/>
        <end position="44"/>
    </location>
</feature>
<evidence type="ECO:0000313" key="7">
    <source>
        <dbReference type="EMBL" id="PVH25294.1"/>
    </source>
</evidence>
<feature type="transmembrane region" description="Helical" evidence="5">
    <location>
        <begin position="79"/>
        <end position="104"/>
    </location>
</feature>
<gene>
    <name evidence="7" type="ORF">DC487_10260</name>
</gene>
<dbReference type="PANTHER" id="PTHR42922">
    <property type="entry name" value="PHOSPHATE TRANSPORT SYSTEM PERMEASE PROTEIN PSTA"/>
    <property type="match status" value="1"/>
</dbReference>
<evidence type="ECO:0000256" key="2">
    <source>
        <dbReference type="ARBA" id="ARBA00022692"/>
    </source>
</evidence>
<reference evidence="7 8" key="1">
    <citation type="submission" date="2018-04" db="EMBL/GenBank/DDBJ databases">
        <title>Sphingobacterium cortibacter sp. nov.</title>
        <authorList>
            <person name="Li Y."/>
        </authorList>
    </citation>
    <scope>NUCLEOTIDE SEQUENCE [LARGE SCALE GENOMIC DNA]</scope>
    <source>
        <strain evidence="7 8">2c-3</strain>
    </source>
</reference>
<evidence type="ECO:0000256" key="4">
    <source>
        <dbReference type="ARBA" id="ARBA00023136"/>
    </source>
</evidence>
<dbReference type="CDD" id="cd06261">
    <property type="entry name" value="TM_PBP2"/>
    <property type="match status" value="1"/>
</dbReference>
<evidence type="ECO:0000313" key="8">
    <source>
        <dbReference type="Proteomes" id="UP000245627"/>
    </source>
</evidence>
<comment type="similarity">
    <text evidence="5">Belongs to the binding-protein-dependent transport system permease family.</text>
</comment>
<protein>
    <submittedName>
        <fullName evidence="7">Phosphate ABC transporter permease</fullName>
    </submittedName>
</protein>
<dbReference type="Gene3D" id="1.10.3720.10">
    <property type="entry name" value="MetI-like"/>
    <property type="match status" value="1"/>
</dbReference>
<proteinExistence type="inferred from homology"/>
<accession>A0A2T8HIM6</accession>
<feature type="transmembrane region" description="Helical" evidence="5">
    <location>
        <begin position="202"/>
        <end position="222"/>
    </location>
</feature>
<feature type="transmembrane region" description="Helical" evidence="5">
    <location>
        <begin position="116"/>
        <end position="140"/>
    </location>
</feature>
<dbReference type="EMBL" id="QDKG01000003">
    <property type="protein sequence ID" value="PVH25294.1"/>
    <property type="molecule type" value="Genomic_DNA"/>
</dbReference>
<dbReference type="GO" id="GO:0005886">
    <property type="term" value="C:plasma membrane"/>
    <property type="evidence" value="ECO:0007669"/>
    <property type="project" value="UniProtKB-SubCell"/>
</dbReference>
<feature type="domain" description="ABC transmembrane type-1" evidence="6">
    <location>
        <begin position="75"/>
        <end position="282"/>
    </location>
</feature>
<dbReference type="PANTHER" id="PTHR42922:SF1">
    <property type="entry name" value="PHOSPHATE TRANSPORT SYSTEM PERMEASE PROTEIN PSTA"/>
    <property type="match status" value="1"/>
</dbReference>
<dbReference type="InterPro" id="IPR051408">
    <property type="entry name" value="Phosphate_transprt_permease"/>
</dbReference>
<evidence type="ECO:0000256" key="1">
    <source>
        <dbReference type="ARBA" id="ARBA00004651"/>
    </source>
</evidence>
<dbReference type="InterPro" id="IPR035906">
    <property type="entry name" value="MetI-like_sf"/>
</dbReference>
<dbReference type="GO" id="GO:0055085">
    <property type="term" value="P:transmembrane transport"/>
    <property type="evidence" value="ECO:0007669"/>
    <property type="project" value="InterPro"/>
</dbReference>
<dbReference type="AlphaFoldDB" id="A0A2T8HIM6"/>